<name>A0A8H5C8F7_9AGAR</name>
<dbReference type="Gene3D" id="3.40.50.1820">
    <property type="entry name" value="alpha/beta hydrolase"/>
    <property type="match status" value="1"/>
</dbReference>
<dbReference type="SUPFAM" id="SSF53474">
    <property type="entry name" value="alpha/beta-Hydrolases"/>
    <property type="match status" value="1"/>
</dbReference>
<dbReference type="InterPro" id="IPR000073">
    <property type="entry name" value="AB_hydrolase_1"/>
</dbReference>
<feature type="domain" description="AB hydrolase-1" evidence="1">
    <location>
        <begin position="55"/>
        <end position="352"/>
    </location>
</feature>
<dbReference type="OrthoDB" id="94039at2759"/>
<dbReference type="InterPro" id="IPR029058">
    <property type="entry name" value="AB_hydrolase_fold"/>
</dbReference>
<organism evidence="2 3">
    <name type="scientific">Ephemerocybe angulata</name>
    <dbReference type="NCBI Taxonomy" id="980116"/>
    <lineage>
        <taxon>Eukaryota</taxon>
        <taxon>Fungi</taxon>
        <taxon>Dikarya</taxon>
        <taxon>Basidiomycota</taxon>
        <taxon>Agaricomycotina</taxon>
        <taxon>Agaricomycetes</taxon>
        <taxon>Agaricomycetidae</taxon>
        <taxon>Agaricales</taxon>
        <taxon>Agaricineae</taxon>
        <taxon>Psathyrellaceae</taxon>
        <taxon>Ephemerocybe</taxon>
    </lineage>
</organism>
<dbReference type="AlphaFoldDB" id="A0A8H5C8F7"/>
<accession>A0A8H5C8F7</accession>
<evidence type="ECO:0000259" key="1">
    <source>
        <dbReference type="Pfam" id="PF12697"/>
    </source>
</evidence>
<evidence type="ECO:0000313" key="2">
    <source>
        <dbReference type="EMBL" id="KAF5337054.1"/>
    </source>
</evidence>
<protein>
    <recommendedName>
        <fullName evidence="1">AB hydrolase-1 domain-containing protein</fullName>
    </recommendedName>
</protein>
<gene>
    <name evidence="2" type="ORF">D9611_003062</name>
</gene>
<dbReference type="Pfam" id="PF12697">
    <property type="entry name" value="Abhydrolase_6"/>
    <property type="match status" value="1"/>
</dbReference>
<comment type="caution">
    <text evidence="2">The sequence shown here is derived from an EMBL/GenBank/DDBJ whole genome shotgun (WGS) entry which is preliminary data.</text>
</comment>
<dbReference type="Proteomes" id="UP000541558">
    <property type="component" value="Unassembled WGS sequence"/>
</dbReference>
<evidence type="ECO:0000313" key="3">
    <source>
        <dbReference type="Proteomes" id="UP000541558"/>
    </source>
</evidence>
<reference evidence="2 3" key="1">
    <citation type="journal article" date="2020" name="ISME J.">
        <title>Uncovering the hidden diversity of litter-decomposition mechanisms in mushroom-forming fungi.</title>
        <authorList>
            <person name="Floudas D."/>
            <person name="Bentzer J."/>
            <person name="Ahren D."/>
            <person name="Johansson T."/>
            <person name="Persson P."/>
            <person name="Tunlid A."/>
        </authorList>
    </citation>
    <scope>NUCLEOTIDE SEQUENCE [LARGE SCALE GENOMIC DNA]</scope>
    <source>
        <strain evidence="2 3">CBS 175.51</strain>
    </source>
</reference>
<proteinExistence type="predicted"/>
<dbReference type="EMBL" id="JAACJK010000057">
    <property type="protein sequence ID" value="KAF5337054.1"/>
    <property type="molecule type" value="Genomic_DNA"/>
</dbReference>
<sequence length="369" mass="41077">MAHLRVETLILPPDGTYPLFITANKYQWRSENRPRTKGLGIGRGEYDMNTDGLTLVMLHSSSFHKETWEACLETLFSLADTSGVAVREAWAIECPNHGESAALNTAFFEVPPYSNHFGCEGYSQAVHRFLTRAPVPFHDRQLVGIGHSLGANTILMIQTFRPTFPFSSLILVEPMVSSIGDMALQPLRDRLVEQARKRRDKWTSREDARIALHKKCGGRRWKGVTRGKWDERVINSFVEHGLVPKASDGSQNDRKKTDDRNGDMTSFVLACTKQQEINMYTDDQGSVAPVEVLDQISSKLPIHLILGELKDYIPAHVHAALVGPAPGRNFASISMMPNVGHLVPQEKPDELAVAIIKILQGPGVPQPKL</sequence>
<keyword evidence="3" id="KW-1185">Reference proteome</keyword>